<organism evidence="2 3">
    <name type="scientific">Ceraceosorus bombacis</name>
    <dbReference type="NCBI Taxonomy" id="401625"/>
    <lineage>
        <taxon>Eukaryota</taxon>
        <taxon>Fungi</taxon>
        <taxon>Dikarya</taxon>
        <taxon>Basidiomycota</taxon>
        <taxon>Ustilaginomycotina</taxon>
        <taxon>Exobasidiomycetes</taxon>
        <taxon>Ceraceosorales</taxon>
        <taxon>Ceraceosoraceae</taxon>
        <taxon>Ceraceosorus</taxon>
    </lineage>
</organism>
<feature type="compositionally biased region" description="Basic and acidic residues" evidence="1">
    <location>
        <begin position="22"/>
        <end position="42"/>
    </location>
</feature>
<feature type="region of interest" description="Disordered" evidence="1">
    <location>
        <begin position="1"/>
        <end position="70"/>
    </location>
</feature>
<proteinExistence type="predicted"/>
<feature type="region of interest" description="Disordered" evidence="1">
    <location>
        <begin position="89"/>
        <end position="161"/>
    </location>
</feature>
<reference evidence="2 3" key="1">
    <citation type="submission" date="2014-09" db="EMBL/GenBank/DDBJ databases">
        <authorList>
            <person name="Magalhaes I.L.F."/>
            <person name="Oliveira U."/>
            <person name="Santos F.R."/>
            <person name="Vidigal T.H.D.A."/>
            <person name="Brescovit A.D."/>
            <person name="Santos A.J."/>
        </authorList>
    </citation>
    <scope>NUCLEOTIDE SEQUENCE [LARGE SCALE GENOMIC DNA]</scope>
</reference>
<evidence type="ECO:0000313" key="3">
    <source>
        <dbReference type="Proteomes" id="UP000054845"/>
    </source>
</evidence>
<feature type="compositionally biased region" description="Low complexity" evidence="1">
    <location>
        <begin position="263"/>
        <end position="276"/>
    </location>
</feature>
<dbReference type="EMBL" id="CCYA01000290">
    <property type="protein sequence ID" value="CEH19292.1"/>
    <property type="molecule type" value="Genomic_DNA"/>
</dbReference>
<name>A0A0P1BRZ3_9BASI</name>
<dbReference type="Proteomes" id="UP000054845">
    <property type="component" value="Unassembled WGS sequence"/>
</dbReference>
<protein>
    <submittedName>
        <fullName evidence="2">Uncharacterized protein</fullName>
    </submittedName>
</protein>
<feature type="region of interest" description="Disordered" evidence="1">
    <location>
        <begin position="256"/>
        <end position="282"/>
    </location>
</feature>
<evidence type="ECO:0000313" key="2">
    <source>
        <dbReference type="EMBL" id="CEH19292.1"/>
    </source>
</evidence>
<feature type="compositionally biased region" description="Low complexity" evidence="1">
    <location>
        <begin position="1"/>
        <end position="10"/>
    </location>
</feature>
<feature type="compositionally biased region" description="Basic and acidic residues" evidence="1">
    <location>
        <begin position="216"/>
        <end position="237"/>
    </location>
</feature>
<dbReference type="OrthoDB" id="5556956at2759"/>
<feature type="compositionally biased region" description="Basic residues" evidence="1">
    <location>
        <begin position="116"/>
        <end position="125"/>
    </location>
</feature>
<feature type="compositionally biased region" description="Low complexity" evidence="1">
    <location>
        <begin position="126"/>
        <end position="139"/>
    </location>
</feature>
<sequence length="347" mass="37531">MSSPSPSAHSVHARRPKRKRQKVVERSKSKGQEVHARSHPAADDDDDDDEDEDEDEDEAEGSLEEHDASALHLLNALGAAFWGTRERERDAQPIVSSTQPIHVADTSSRQAARKAPSLKHQHQHHQQQQQQQRSSSSSSISPTSTTPERDSSKRKGKVEPVARKAIEVENVIFDPSARKTQLPGAGAVVTGGLRRFMSSKIRRPTQDDEAAAASLRGDERSGAKGEDGECESKEEKCQRKNDVLLSQLLSSTLFAPGGERSISSTSTSASASASTAKRSLNHKDTAARLMELSSPSSTSSAYGAAGWSNRVPGRGVGEKLLRANKLSEVPSSIRTGIRSSFDSIDLR</sequence>
<keyword evidence="3" id="KW-1185">Reference proteome</keyword>
<dbReference type="AlphaFoldDB" id="A0A0P1BRZ3"/>
<feature type="compositionally biased region" description="Acidic residues" evidence="1">
    <location>
        <begin position="43"/>
        <end position="62"/>
    </location>
</feature>
<feature type="compositionally biased region" description="Polar residues" evidence="1">
    <location>
        <begin position="94"/>
        <end position="110"/>
    </location>
</feature>
<feature type="region of interest" description="Disordered" evidence="1">
    <location>
        <begin position="198"/>
        <end position="237"/>
    </location>
</feature>
<dbReference type="STRING" id="401625.A0A0P1BRZ3"/>
<evidence type="ECO:0000256" key="1">
    <source>
        <dbReference type="SAM" id="MobiDB-lite"/>
    </source>
</evidence>
<accession>A0A0P1BRZ3</accession>
<feature type="compositionally biased region" description="Basic residues" evidence="1">
    <location>
        <begin position="11"/>
        <end position="21"/>
    </location>
</feature>
<feature type="compositionally biased region" description="Basic and acidic residues" evidence="1">
    <location>
        <begin position="147"/>
        <end position="161"/>
    </location>
</feature>